<dbReference type="InterPro" id="IPR036866">
    <property type="entry name" value="RibonucZ/Hydroxyglut_hydro"/>
</dbReference>
<dbReference type="InterPro" id="IPR001279">
    <property type="entry name" value="Metallo-B-lactamas"/>
</dbReference>
<reference evidence="3" key="1">
    <citation type="submission" date="2019-02" db="EMBL/GenBank/DDBJ databases">
        <authorList>
            <person name="Li S.-H."/>
        </authorList>
    </citation>
    <scope>NUCLEOTIDE SEQUENCE</scope>
    <source>
        <strain evidence="3">IMCC8485</strain>
    </source>
</reference>
<dbReference type="PIRSF" id="PIRSF038896">
    <property type="entry name" value="NAPE-PLD"/>
    <property type="match status" value="1"/>
</dbReference>
<dbReference type="PANTHER" id="PTHR15032">
    <property type="entry name" value="N-ACYL-PHOSPHATIDYLETHANOLAMINE-HYDROLYZING PHOSPHOLIPASE D"/>
    <property type="match status" value="1"/>
</dbReference>
<dbReference type="SUPFAM" id="SSF56281">
    <property type="entry name" value="Metallo-hydrolase/oxidoreductase"/>
    <property type="match status" value="1"/>
</dbReference>
<dbReference type="Proteomes" id="UP001143307">
    <property type="component" value="Unassembled WGS sequence"/>
</dbReference>
<protein>
    <submittedName>
        <fullName evidence="3">Hydrolase</fullName>
    </submittedName>
</protein>
<sequence length="379" mass="42245">MAQAPMSDHPENMISQCFNAAVRNSRTASLAVLVALALTALVSCAPNTTQNNQDSNQWNTATDRFENSPVTPISTSENSSAGSAWDFFFLKNERIPGEKLPEMQPTDTELAAPGDGLGFIWFGHSTIMLDLGGTRVLFDPIFSSNASPVPFTVTRFQPPAVDLEAIGGIDLILISHNHYDHLDRPTIKQLKSLPVNFLVPLGVGAHLESWGIDSSRITELDWWQSITIDGTKFTATPAQHFSGRGLFDRNKTLWSSWSVDHYGKRVFFSGDSGYGPHYKAIGNRLGPFDLTFLENGAYNKSWGLIHQFPEEAVQAHRDLRGNTMVPIHWGMFNLAMHSWYDPIRRVHKAAQNEGVHLLTPKLGQYVYPSAVPPMDRWWP</sequence>
<evidence type="ECO:0000313" key="4">
    <source>
        <dbReference type="Proteomes" id="UP001143307"/>
    </source>
</evidence>
<gene>
    <name evidence="3" type="ORF">EYC87_11600</name>
</gene>
<dbReference type="Gene3D" id="3.60.15.10">
    <property type="entry name" value="Ribonuclease Z/Hydroxyacylglutathione hydrolase-like"/>
    <property type="match status" value="1"/>
</dbReference>
<feature type="signal peptide" evidence="1">
    <location>
        <begin position="1"/>
        <end position="45"/>
    </location>
</feature>
<feature type="chain" id="PRO_5046703865" evidence="1">
    <location>
        <begin position="46"/>
        <end position="379"/>
    </location>
</feature>
<feature type="domain" description="Metallo-beta-lactamase" evidence="2">
    <location>
        <begin position="134"/>
        <end position="329"/>
    </location>
</feature>
<name>A0ABT3SW55_9GAMM</name>
<organism evidence="3 4">
    <name type="scientific">Candidatus Seongchinamella marina</name>
    <dbReference type="NCBI Taxonomy" id="2518990"/>
    <lineage>
        <taxon>Bacteria</taxon>
        <taxon>Pseudomonadati</taxon>
        <taxon>Pseudomonadota</taxon>
        <taxon>Gammaproteobacteria</taxon>
        <taxon>Cellvibrionales</taxon>
        <taxon>Halieaceae</taxon>
        <taxon>Seongchinamella</taxon>
    </lineage>
</organism>
<keyword evidence="3" id="KW-0378">Hydrolase</keyword>
<keyword evidence="1" id="KW-0732">Signal</keyword>
<dbReference type="EMBL" id="SHNP01000004">
    <property type="protein sequence ID" value="MCX2974228.1"/>
    <property type="molecule type" value="Genomic_DNA"/>
</dbReference>
<evidence type="ECO:0000259" key="2">
    <source>
        <dbReference type="Pfam" id="PF12706"/>
    </source>
</evidence>
<keyword evidence="4" id="KW-1185">Reference proteome</keyword>
<dbReference type="PANTHER" id="PTHR15032:SF4">
    <property type="entry name" value="N-ACYL-PHOSPHATIDYLETHANOLAMINE-HYDROLYZING PHOSPHOLIPASE D"/>
    <property type="match status" value="1"/>
</dbReference>
<dbReference type="Pfam" id="PF12706">
    <property type="entry name" value="Lactamase_B_2"/>
    <property type="match status" value="1"/>
</dbReference>
<proteinExistence type="predicted"/>
<accession>A0ABT3SW55</accession>
<evidence type="ECO:0000256" key="1">
    <source>
        <dbReference type="SAM" id="SignalP"/>
    </source>
</evidence>
<evidence type="ECO:0000313" key="3">
    <source>
        <dbReference type="EMBL" id="MCX2974228.1"/>
    </source>
</evidence>
<comment type="caution">
    <text evidence="3">The sequence shown here is derived from an EMBL/GenBank/DDBJ whole genome shotgun (WGS) entry which is preliminary data.</text>
</comment>
<dbReference type="InterPro" id="IPR024884">
    <property type="entry name" value="NAPE-PLD"/>
</dbReference>
<dbReference type="GO" id="GO:0016787">
    <property type="term" value="F:hydrolase activity"/>
    <property type="evidence" value="ECO:0007669"/>
    <property type="project" value="UniProtKB-KW"/>
</dbReference>